<dbReference type="Pfam" id="PF06853">
    <property type="entry name" value="DUF1249"/>
    <property type="match status" value="1"/>
</dbReference>
<reference evidence="1" key="1">
    <citation type="submission" date="2022-03" db="EMBL/GenBank/DDBJ databases">
        <title>Genomic Encyclopedia of Type Strains, Phase III (KMG-III): the genomes of soil and plant-associated and newly described type strains.</title>
        <authorList>
            <person name="Whitman W."/>
        </authorList>
    </citation>
    <scope>NUCLEOTIDE SEQUENCE</scope>
    <source>
        <strain evidence="1">ANL 6-2</strain>
    </source>
</reference>
<dbReference type="PANTHER" id="PTHR38774:SF1">
    <property type="entry name" value="CYTOPLASMIC PROTEIN"/>
    <property type="match status" value="1"/>
</dbReference>
<name>A0AAE3KCY7_9GAMM</name>
<keyword evidence="2" id="KW-1185">Reference proteome</keyword>
<dbReference type="EMBL" id="JALJXV010000008">
    <property type="protein sequence ID" value="MCP1676234.1"/>
    <property type="molecule type" value="Genomic_DNA"/>
</dbReference>
<dbReference type="AlphaFoldDB" id="A0AAE3KCY7"/>
<evidence type="ECO:0000313" key="1">
    <source>
        <dbReference type="EMBL" id="MCP1676234.1"/>
    </source>
</evidence>
<dbReference type="InterPro" id="IPR009659">
    <property type="entry name" value="DUF1249"/>
</dbReference>
<evidence type="ECO:0000313" key="2">
    <source>
        <dbReference type="Proteomes" id="UP001205843"/>
    </source>
</evidence>
<comment type="caution">
    <text evidence="1">The sequence shown here is derived from an EMBL/GenBank/DDBJ whole genome shotgun (WGS) entry which is preliminary data.</text>
</comment>
<dbReference type="Proteomes" id="UP001205843">
    <property type="component" value="Unassembled WGS sequence"/>
</dbReference>
<proteinExistence type="predicted"/>
<sequence length="167" mass="19484">MLSSAAMLSLRDHPLLDRIPSRSFATLMELYEGNYILMRRLAPSLRHLQDSNISRVDGTVDLHLRVHERSPYTTTVSMTHYFDLEEGAVEPDLLLRVYHDARVAEVMPETPVERFRLWNGDQPDPRSLEWRWEMNRFLNRWLRYCLGEGHRFAGCESQLASAAGVQR</sequence>
<organism evidence="1 2">
    <name type="scientific">Natronocella acetinitrilica</name>
    <dbReference type="NCBI Taxonomy" id="414046"/>
    <lineage>
        <taxon>Bacteria</taxon>
        <taxon>Pseudomonadati</taxon>
        <taxon>Pseudomonadota</taxon>
        <taxon>Gammaproteobacteria</taxon>
        <taxon>Chromatiales</taxon>
        <taxon>Ectothiorhodospiraceae</taxon>
        <taxon>Natronocella</taxon>
    </lineage>
</organism>
<protein>
    <submittedName>
        <fullName evidence="1">Uncharacterized protein YqiB (DUF1249 family)</fullName>
    </submittedName>
</protein>
<accession>A0AAE3KCY7</accession>
<dbReference type="PANTHER" id="PTHR38774">
    <property type="entry name" value="CYTOPLASMIC PROTEIN-RELATED"/>
    <property type="match status" value="1"/>
</dbReference>
<gene>
    <name evidence="1" type="ORF">J2T57_003393</name>
</gene>